<dbReference type="AlphaFoldDB" id="A0A088RT92"/>
<proteinExistence type="predicted"/>
<feature type="compositionally biased region" description="Polar residues" evidence="1">
    <location>
        <begin position="119"/>
        <end position="128"/>
    </location>
</feature>
<dbReference type="VEuPathDB" id="TriTrypDB:LPAL13_260030300"/>
<feature type="region of interest" description="Disordered" evidence="1">
    <location>
        <begin position="96"/>
        <end position="151"/>
    </location>
</feature>
<dbReference type="EMBL" id="CP009395">
    <property type="protein sequence ID" value="AIN99367.1"/>
    <property type="molecule type" value="Genomic_DNA"/>
</dbReference>
<dbReference type="VEuPathDB" id="TriTrypDB:LPMP_262550"/>
<organism evidence="2 3">
    <name type="scientific">Leishmania panamensis</name>
    <dbReference type="NCBI Taxonomy" id="5679"/>
    <lineage>
        <taxon>Eukaryota</taxon>
        <taxon>Discoba</taxon>
        <taxon>Euglenozoa</taxon>
        <taxon>Kinetoplastea</taxon>
        <taxon>Metakinetoplastina</taxon>
        <taxon>Trypanosomatida</taxon>
        <taxon>Trypanosomatidae</taxon>
        <taxon>Leishmaniinae</taxon>
        <taxon>Leishmania</taxon>
        <taxon>Leishmania guyanensis species complex</taxon>
    </lineage>
</organism>
<dbReference type="RefSeq" id="XP_010700074.1">
    <property type="nucleotide sequence ID" value="XM_010701772.1"/>
</dbReference>
<gene>
    <name evidence="2" type="ORF">LPMP_262550</name>
</gene>
<evidence type="ECO:0000313" key="3">
    <source>
        <dbReference type="Proteomes" id="UP000063063"/>
    </source>
</evidence>
<protein>
    <submittedName>
        <fullName evidence="2">Uncharacterized protein</fullName>
    </submittedName>
</protein>
<keyword evidence="3" id="KW-1185">Reference proteome</keyword>
<dbReference type="OrthoDB" id="250921at2759"/>
<name>A0A088RT92_LEIPA</name>
<feature type="compositionally biased region" description="Basic residues" evidence="1">
    <location>
        <begin position="140"/>
        <end position="151"/>
    </location>
</feature>
<reference evidence="2 3" key="1">
    <citation type="journal article" date="2015" name="Sci. Rep.">
        <title>The genome of Leishmania panamensis: insights into genomics of the L. (Viannia) subgenus.</title>
        <authorList>
            <person name="Llanes A."/>
            <person name="Restrepo C.M."/>
            <person name="Vecchio G.D."/>
            <person name="Anguizola F.J."/>
            <person name="Lleonart R."/>
        </authorList>
    </citation>
    <scope>NUCLEOTIDE SEQUENCE [LARGE SCALE GENOMIC DNA]</scope>
    <source>
        <strain evidence="2 3">MHOM/PA/94/PSC-1</strain>
    </source>
</reference>
<dbReference type="GeneID" id="22576158"/>
<evidence type="ECO:0000256" key="1">
    <source>
        <dbReference type="SAM" id="MobiDB-lite"/>
    </source>
</evidence>
<evidence type="ECO:0000313" key="2">
    <source>
        <dbReference type="EMBL" id="AIN99367.1"/>
    </source>
</evidence>
<dbReference type="KEGG" id="lpan:LPMP_262550"/>
<dbReference type="eggNOG" id="ENOG502S99H">
    <property type="taxonomic scope" value="Eukaryota"/>
</dbReference>
<accession>A0A088RT92</accession>
<sequence>MFSIAAKQVHRQQLLQPRLALPAGRTVSFEEGRRLAMLVHDEENRLQSEVTHLLEVKEASPVVLAESVSKRILLLRQKQNGTANVKAAVAYANRLHRKSAVQPEDAAKMREAASRVLRPSSSLGSTGLKQRRQRTEQTKKQRRSKRGGKRQ</sequence>
<dbReference type="Proteomes" id="UP000063063">
    <property type="component" value="Chromosome 26"/>
</dbReference>